<dbReference type="SUPFAM" id="SSF81606">
    <property type="entry name" value="PP2C-like"/>
    <property type="match status" value="1"/>
</dbReference>
<evidence type="ECO:0000313" key="4">
    <source>
        <dbReference type="Proteomes" id="UP000233654"/>
    </source>
</evidence>
<dbReference type="Gene3D" id="3.60.40.10">
    <property type="entry name" value="PPM-type phosphatase domain"/>
    <property type="match status" value="1"/>
</dbReference>
<accession>A0A2N3G4G1</accession>
<dbReference type="Proteomes" id="UP000233654">
    <property type="component" value="Unassembled WGS sequence"/>
</dbReference>
<feature type="domain" description="PPM-type phosphatase" evidence="2">
    <location>
        <begin position="30"/>
        <end position="243"/>
    </location>
</feature>
<dbReference type="EMBL" id="PHEX01000071">
    <property type="protein sequence ID" value="PKQ27619.1"/>
    <property type="molecule type" value="Genomic_DNA"/>
</dbReference>
<keyword evidence="1" id="KW-0812">Transmembrane</keyword>
<dbReference type="Pfam" id="PF13672">
    <property type="entry name" value="PP2C_2"/>
    <property type="match status" value="1"/>
</dbReference>
<dbReference type="InterPro" id="IPR001932">
    <property type="entry name" value="PPM-type_phosphatase-like_dom"/>
</dbReference>
<dbReference type="InterPro" id="IPR036457">
    <property type="entry name" value="PPM-type-like_dom_sf"/>
</dbReference>
<reference evidence="3 4" key="1">
    <citation type="journal article" date="2017" name="ISME J.">
        <title>Potential for microbial H2 and metal transformations associated with novel bacteria and archaea in deep terrestrial subsurface sediments.</title>
        <authorList>
            <person name="Hernsdorf A.W."/>
            <person name="Amano Y."/>
            <person name="Miyakawa K."/>
            <person name="Ise K."/>
            <person name="Suzuki Y."/>
            <person name="Anantharaman K."/>
            <person name="Probst A."/>
            <person name="Burstein D."/>
            <person name="Thomas B.C."/>
            <person name="Banfield J.F."/>
        </authorList>
    </citation>
    <scope>NUCLEOTIDE SEQUENCE [LARGE SCALE GENOMIC DNA]</scope>
    <source>
        <strain evidence="3">HGW-Actinobacteria-3</strain>
    </source>
</reference>
<gene>
    <name evidence="3" type="ORF">CVT63_07010</name>
</gene>
<comment type="caution">
    <text evidence="3">The sequence shown here is derived from an EMBL/GenBank/DDBJ whole genome shotgun (WGS) entry which is preliminary data.</text>
</comment>
<sequence length="398" mass="42611">MNEQTTREDGLACGIATRAGASGDAEGACALCDYTSRASRGYLCFMAVADGFGGAGRGDVASRLAVDTLQDSLDPNHFENQEEFRGAVKERLLDAMSSTNRNIIETGKSHERTGLGTTITCAVTDSENAFIAHAGNARACLLTSRGLRQITSDHVEPVGERKKRLTRALGVTPEVEPDVLRVPLLPGETLFICSHGLYSALSVEELACALSKATDLQNTCEGLVDTAFARGATSDASLVAWRVPGARESDTGAVERSATAVKVPAKKRRRFVVAFIVFLAIAACVGAGWGAREMWFKNKTAGNKAANSAPERSSIARFKQGDSALVNSMGRPDACYLMDYPGGEKQTKLYDDWNVNVLSTRYAKGEQWCRVEVVGGVPPATGKRGYVQESFLVRATQP</sequence>
<evidence type="ECO:0000259" key="2">
    <source>
        <dbReference type="PROSITE" id="PS51746"/>
    </source>
</evidence>
<feature type="transmembrane region" description="Helical" evidence="1">
    <location>
        <begin position="271"/>
        <end position="291"/>
    </location>
</feature>
<dbReference type="CDD" id="cd00143">
    <property type="entry name" value="PP2Cc"/>
    <property type="match status" value="1"/>
</dbReference>
<evidence type="ECO:0000256" key="1">
    <source>
        <dbReference type="SAM" id="Phobius"/>
    </source>
</evidence>
<dbReference type="SMART" id="SM00332">
    <property type="entry name" value="PP2Cc"/>
    <property type="match status" value="1"/>
</dbReference>
<dbReference type="AlphaFoldDB" id="A0A2N3G4G1"/>
<keyword evidence="1" id="KW-0472">Membrane</keyword>
<dbReference type="SMART" id="SM00331">
    <property type="entry name" value="PP2C_SIG"/>
    <property type="match status" value="1"/>
</dbReference>
<organism evidence="3 4">
    <name type="scientific">Candidatus Anoxymicrobium japonicum</name>
    <dbReference type="NCBI Taxonomy" id="2013648"/>
    <lineage>
        <taxon>Bacteria</taxon>
        <taxon>Bacillati</taxon>
        <taxon>Actinomycetota</taxon>
        <taxon>Candidatus Geothermincolia</taxon>
        <taxon>Candidatus Geothermincolales</taxon>
        <taxon>Candidatus Anoxymicrobiaceae</taxon>
        <taxon>Candidatus Anoxymicrobium</taxon>
    </lineage>
</organism>
<evidence type="ECO:0000313" key="3">
    <source>
        <dbReference type="EMBL" id="PKQ27619.1"/>
    </source>
</evidence>
<keyword evidence="1" id="KW-1133">Transmembrane helix</keyword>
<name>A0A2N3G4G1_9ACTN</name>
<proteinExistence type="predicted"/>
<dbReference type="PROSITE" id="PS51746">
    <property type="entry name" value="PPM_2"/>
    <property type="match status" value="1"/>
</dbReference>
<protein>
    <recommendedName>
        <fullName evidence="2">PPM-type phosphatase domain-containing protein</fullName>
    </recommendedName>
</protein>